<comment type="caution">
    <text evidence="2">The sequence shown here is derived from an EMBL/GenBank/DDBJ whole genome shotgun (WGS) entry which is preliminary data.</text>
</comment>
<evidence type="ECO:0000313" key="2">
    <source>
        <dbReference type="EMBL" id="HIW02943.1"/>
    </source>
</evidence>
<organism evidence="2 3">
    <name type="scientific">Candidatus Protoclostridium stercorigallinarum</name>
    <dbReference type="NCBI Taxonomy" id="2838741"/>
    <lineage>
        <taxon>Bacteria</taxon>
        <taxon>Bacillati</taxon>
        <taxon>Bacillota</taxon>
        <taxon>Clostridia</taxon>
        <taxon>Candidatus Protoclostridium</taxon>
    </lineage>
</organism>
<sequence length="220" mass="23945">MEIIPVGIYGAYPAPGCASACYLVRGRSANVVLDMGSGSLSLLQKYIKLSDVDAFILSHLHYDHFCDALPLAYCPGRHLIYCPPTPSECFTLLKNAPAHDVRVINEGARVRVGDMSFEFCRTVHPLETYAVKVTEDGSSFVYTADAKYTDKLVEFCSGSELALVDCSFPSGTAHMVAEEGARLAEEAGVKIYAIHFSPTYDALPSLEKCGIPPVREGERI</sequence>
<proteinExistence type="predicted"/>
<dbReference type="PANTHER" id="PTHR46018">
    <property type="entry name" value="ZINC PHOSPHODIESTERASE ELAC PROTEIN 1"/>
    <property type="match status" value="1"/>
</dbReference>
<dbReference type="SUPFAM" id="SSF56281">
    <property type="entry name" value="Metallo-hydrolase/oxidoreductase"/>
    <property type="match status" value="1"/>
</dbReference>
<dbReference type="SMART" id="SM00849">
    <property type="entry name" value="Lactamase_B"/>
    <property type="match status" value="1"/>
</dbReference>
<gene>
    <name evidence="2" type="ORF">H9892_06345</name>
</gene>
<dbReference type="Gene3D" id="3.60.15.10">
    <property type="entry name" value="Ribonuclease Z/Hydroxyacylglutathione hydrolase-like"/>
    <property type="match status" value="1"/>
</dbReference>
<reference evidence="2" key="2">
    <citation type="submission" date="2021-04" db="EMBL/GenBank/DDBJ databases">
        <authorList>
            <person name="Gilroy R."/>
        </authorList>
    </citation>
    <scope>NUCLEOTIDE SEQUENCE</scope>
    <source>
        <strain evidence="2">12435</strain>
    </source>
</reference>
<dbReference type="CDD" id="cd07716">
    <property type="entry name" value="RNaseZ_short-form-like_MBL-fold"/>
    <property type="match status" value="1"/>
</dbReference>
<dbReference type="InterPro" id="IPR001279">
    <property type="entry name" value="Metallo-B-lactamas"/>
</dbReference>
<feature type="non-terminal residue" evidence="2">
    <location>
        <position position="220"/>
    </location>
</feature>
<accession>A0A9D1TRM9</accession>
<dbReference type="AlphaFoldDB" id="A0A9D1TRM9"/>
<dbReference type="InterPro" id="IPR036866">
    <property type="entry name" value="RibonucZ/Hydroxyglut_hydro"/>
</dbReference>
<dbReference type="EMBL" id="DXHS01000103">
    <property type="protein sequence ID" value="HIW02943.1"/>
    <property type="molecule type" value="Genomic_DNA"/>
</dbReference>
<dbReference type="Proteomes" id="UP000823990">
    <property type="component" value="Unassembled WGS sequence"/>
</dbReference>
<reference evidence="2" key="1">
    <citation type="journal article" date="2021" name="PeerJ">
        <title>Extensive microbial diversity within the chicken gut microbiome revealed by metagenomics and culture.</title>
        <authorList>
            <person name="Gilroy R."/>
            <person name="Ravi A."/>
            <person name="Getino M."/>
            <person name="Pursley I."/>
            <person name="Horton D.L."/>
            <person name="Alikhan N.F."/>
            <person name="Baker D."/>
            <person name="Gharbi K."/>
            <person name="Hall N."/>
            <person name="Watson M."/>
            <person name="Adriaenssens E.M."/>
            <person name="Foster-Nyarko E."/>
            <person name="Jarju S."/>
            <person name="Secka A."/>
            <person name="Antonio M."/>
            <person name="Oren A."/>
            <person name="Chaudhuri R.R."/>
            <person name="La Ragione R."/>
            <person name="Hildebrand F."/>
            <person name="Pallen M.J."/>
        </authorList>
    </citation>
    <scope>NUCLEOTIDE SEQUENCE</scope>
    <source>
        <strain evidence="2">12435</strain>
    </source>
</reference>
<feature type="domain" description="Metallo-beta-lactamase" evidence="1">
    <location>
        <begin position="18"/>
        <end position="195"/>
    </location>
</feature>
<protein>
    <submittedName>
        <fullName evidence="2">MBL fold metallo-hydrolase</fullName>
    </submittedName>
</protein>
<dbReference type="GO" id="GO:0042781">
    <property type="term" value="F:3'-tRNA processing endoribonuclease activity"/>
    <property type="evidence" value="ECO:0007669"/>
    <property type="project" value="TreeGrafter"/>
</dbReference>
<name>A0A9D1TRM9_9FIRM</name>
<evidence type="ECO:0000259" key="1">
    <source>
        <dbReference type="SMART" id="SM00849"/>
    </source>
</evidence>
<dbReference type="PANTHER" id="PTHR46018:SF4">
    <property type="entry name" value="METALLO-HYDROLASE YHFI-RELATED"/>
    <property type="match status" value="1"/>
</dbReference>
<dbReference type="Pfam" id="PF12706">
    <property type="entry name" value="Lactamase_B_2"/>
    <property type="match status" value="1"/>
</dbReference>
<evidence type="ECO:0000313" key="3">
    <source>
        <dbReference type="Proteomes" id="UP000823990"/>
    </source>
</evidence>